<keyword evidence="5 10" id="KW-0472">Membrane</keyword>
<keyword evidence="8" id="KW-0807">Transducer</keyword>
<dbReference type="PRINTS" id="PR01176">
    <property type="entry name" value="GABABRECEPTR"/>
</dbReference>
<dbReference type="RefSeq" id="XP_014673701.1">
    <property type="nucleotide sequence ID" value="XM_014818215.1"/>
</dbReference>
<accession>A0ABM1END0</accession>
<dbReference type="SUPFAM" id="SSF53822">
    <property type="entry name" value="Periplasmic binding protein-like I"/>
    <property type="match status" value="1"/>
</dbReference>
<keyword evidence="7" id="KW-0325">Glycoprotein</keyword>
<dbReference type="GeneID" id="106813961"/>
<name>A0ABM1END0_PRICU</name>
<evidence type="ECO:0000256" key="1">
    <source>
        <dbReference type="ARBA" id="ARBA00004141"/>
    </source>
</evidence>
<feature type="coiled-coil region" evidence="9">
    <location>
        <begin position="746"/>
        <end position="780"/>
    </location>
</feature>
<evidence type="ECO:0000313" key="13">
    <source>
        <dbReference type="RefSeq" id="XP_014673701.1"/>
    </source>
</evidence>
<dbReference type="InterPro" id="IPR017978">
    <property type="entry name" value="GPCR_3_C"/>
</dbReference>
<evidence type="ECO:0000256" key="10">
    <source>
        <dbReference type="SAM" id="Phobius"/>
    </source>
</evidence>
<dbReference type="Pfam" id="PF01094">
    <property type="entry name" value="ANF_receptor"/>
    <property type="match status" value="1"/>
</dbReference>
<protein>
    <submittedName>
        <fullName evidence="13">Gamma-aminobutyric acid type B receptor subunit 2-like</fullName>
    </submittedName>
</protein>
<evidence type="ECO:0000259" key="11">
    <source>
        <dbReference type="PROSITE" id="PS50259"/>
    </source>
</evidence>
<dbReference type="Gene3D" id="3.40.50.2300">
    <property type="match status" value="2"/>
</dbReference>
<keyword evidence="6" id="KW-0675">Receptor</keyword>
<feature type="domain" description="G-protein coupled receptors family 3 profile" evidence="11">
    <location>
        <begin position="450"/>
        <end position="702"/>
    </location>
</feature>
<keyword evidence="2 10" id="KW-0812">Transmembrane</keyword>
<evidence type="ECO:0000256" key="5">
    <source>
        <dbReference type="ARBA" id="ARBA00023136"/>
    </source>
</evidence>
<dbReference type="PROSITE" id="PS50259">
    <property type="entry name" value="G_PROTEIN_RECEP_F3_4"/>
    <property type="match status" value="1"/>
</dbReference>
<proteinExistence type="predicted"/>
<dbReference type="InterPro" id="IPR000337">
    <property type="entry name" value="GPCR_3"/>
</dbReference>
<evidence type="ECO:0000256" key="9">
    <source>
        <dbReference type="SAM" id="Coils"/>
    </source>
</evidence>
<keyword evidence="12" id="KW-1185">Reference proteome</keyword>
<comment type="subcellular location">
    <subcellularLocation>
        <location evidence="1">Membrane</location>
        <topology evidence="1">Multi-pass membrane protein</topology>
    </subcellularLocation>
</comment>
<dbReference type="InterPro" id="IPR028082">
    <property type="entry name" value="Peripla_BP_I"/>
</dbReference>
<feature type="transmembrane region" description="Helical" evidence="10">
    <location>
        <begin position="442"/>
        <end position="462"/>
    </location>
</feature>
<keyword evidence="3 10" id="KW-1133">Transmembrane helix</keyword>
<dbReference type="PRINTS" id="PR01177">
    <property type="entry name" value="GABAB1RECPTR"/>
</dbReference>
<evidence type="ECO:0000256" key="4">
    <source>
        <dbReference type="ARBA" id="ARBA00023040"/>
    </source>
</evidence>
<dbReference type="CDD" id="cd06366">
    <property type="entry name" value="PBP1_GABAb_receptor"/>
    <property type="match status" value="1"/>
</dbReference>
<evidence type="ECO:0000256" key="7">
    <source>
        <dbReference type="ARBA" id="ARBA00023180"/>
    </source>
</evidence>
<dbReference type="PANTHER" id="PTHR10519">
    <property type="entry name" value="GABA-B RECEPTOR"/>
    <property type="match status" value="1"/>
</dbReference>
<dbReference type="PANTHER" id="PTHR10519:SF20">
    <property type="entry name" value="G-PROTEIN COUPLED RECEPTOR 156-RELATED"/>
    <property type="match status" value="1"/>
</dbReference>
<dbReference type="Proteomes" id="UP000695022">
    <property type="component" value="Unplaced"/>
</dbReference>
<evidence type="ECO:0000256" key="6">
    <source>
        <dbReference type="ARBA" id="ARBA00023170"/>
    </source>
</evidence>
<dbReference type="InterPro" id="IPR001828">
    <property type="entry name" value="ANF_lig-bd_rcpt"/>
</dbReference>
<evidence type="ECO:0000256" key="8">
    <source>
        <dbReference type="ARBA" id="ARBA00023224"/>
    </source>
</evidence>
<keyword evidence="9" id="KW-0175">Coiled coil</keyword>
<dbReference type="CDD" id="cd15047">
    <property type="entry name" value="7tmC_GABA-B-like"/>
    <property type="match status" value="1"/>
</dbReference>
<dbReference type="InterPro" id="IPR002455">
    <property type="entry name" value="GPCR3_GABA-B"/>
</dbReference>
<dbReference type="Pfam" id="PF00003">
    <property type="entry name" value="7tm_3"/>
    <property type="match status" value="1"/>
</dbReference>
<feature type="transmembrane region" description="Helical" evidence="10">
    <location>
        <begin position="612"/>
        <end position="634"/>
    </location>
</feature>
<evidence type="ECO:0000256" key="2">
    <source>
        <dbReference type="ARBA" id="ARBA00022692"/>
    </source>
</evidence>
<keyword evidence="4" id="KW-0297">G-protein coupled receptor</keyword>
<evidence type="ECO:0000256" key="3">
    <source>
        <dbReference type="ARBA" id="ARBA00022989"/>
    </source>
</evidence>
<feature type="transmembrane region" description="Helical" evidence="10">
    <location>
        <begin position="513"/>
        <end position="534"/>
    </location>
</feature>
<feature type="transmembrane region" description="Helical" evidence="10">
    <location>
        <begin position="483"/>
        <end position="501"/>
    </location>
</feature>
<sequence>MFLGLKSDVFLGLKSDVFLGLKSDVFLGLKSDVFLGLKSLQSAVMALKPELPIPQPDATFQSGCDPGRGIHALYEALYKDPVKVAVIGDPLSPVSEATGQVIHFWNVIMCAAGAASPNLSNKKKYPWFFRTIGSQNAQNPTYVEIIQTYGWTRVACIHESVGLFSSAMEDVIPKLEAANITIITSEIFTDNPVQQIANIKRHDGRIIIGFFYEDMAVKVFCEAYKAGIYGAHYQWLITGFYSKNWWLIDTPRHGCLPDQIAAAVVGVLTFAPSWKNPTRVVGISGLTTTEVFSEYELRSRGRQLFAGHQIGLCYDAVWIVALMLNRSQQIFEEKGFGRGLEDFHYSDKEMAHVMFDVMTKVEGWGVRGYLKFDENHDIPETVQIRQVQADRKWRTVGYYLPQVGETPARMRWLEGSPIIWQGGGPPKDSVLRILIVQKVNPLIYGVMCALATTGILLAFLFLTCNAKYRKHSVMKASSPTMNGIILFGCILSYSAIYFEFTHADDHKEMLCKLSIWTLTIGSGMALSSLFLKAWRIYYVFTNVNLQKRVITDKKLIAAVVAVTAVNMLVLCTWEAVDPLSVTVYNATVLVSEENYDVNVINQVQVCKSASEAYFLGPAYAIQSLLLAFGTFIAYETRKVKVEEFNDSKLIATCIYNYVIFGVVGVGVVMMMGDMAIPRYVVKSACVIFATTLTQSIIFVPKIIARHRTTNAIEVTQHQVATAASIAPTSQLHQLHGVSNATDMHELSTVKEQLAQAQTENKTLSEEIHRLRRIIEESQASEAPH</sequence>
<feature type="transmembrane region" description="Helical" evidence="10">
    <location>
        <begin position="555"/>
        <end position="576"/>
    </location>
</feature>
<reference evidence="13" key="1">
    <citation type="submission" date="2025-08" db="UniProtKB">
        <authorList>
            <consortium name="RefSeq"/>
        </authorList>
    </citation>
    <scope>IDENTIFICATION</scope>
</reference>
<organism evidence="12 13">
    <name type="scientific">Priapulus caudatus</name>
    <name type="common">Priapulid worm</name>
    <dbReference type="NCBI Taxonomy" id="37621"/>
    <lineage>
        <taxon>Eukaryota</taxon>
        <taxon>Metazoa</taxon>
        <taxon>Ecdysozoa</taxon>
        <taxon>Scalidophora</taxon>
        <taxon>Priapulida</taxon>
        <taxon>Priapulimorpha</taxon>
        <taxon>Priapulimorphida</taxon>
        <taxon>Priapulidae</taxon>
        <taxon>Priapulus</taxon>
    </lineage>
</organism>
<evidence type="ECO:0000313" key="12">
    <source>
        <dbReference type="Proteomes" id="UP000695022"/>
    </source>
</evidence>
<feature type="transmembrane region" description="Helical" evidence="10">
    <location>
        <begin position="679"/>
        <end position="699"/>
    </location>
</feature>
<feature type="transmembrane region" description="Helical" evidence="10">
    <location>
        <begin position="654"/>
        <end position="673"/>
    </location>
</feature>
<dbReference type="PRINTS" id="PR00248">
    <property type="entry name" value="GPCRMGR"/>
</dbReference>
<gene>
    <name evidence="13" type="primary">LOC106813961</name>
</gene>